<keyword evidence="1 5" id="KW-0806">Transcription termination</keyword>
<proteinExistence type="inferred from homology"/>
<dbReference type="HAMAP" id="MF_00948">
    <property type="entry name" value="NusG"/>
    <property type="match status" value="1"/>
</dbReference>
<dbReference type="STRING" id="52770.BSZ40_09670"/>
<feature type="region of interest" description="Disordered" evidence="8">
    <location>
        <begin position="1"/>
        <end position="54"/>
    </location>
</feature>
<evidence type="ECO:0000256" key="4">
    <source>
        <dbReference type="ARBA" id="ARBA00023163"/>
    </source>
</evidence>
<dbReference type="CDD" id="cd09891">
    <property type="entry name" value="NGN_Bact_1"/>
    <property type="match status" value="1"/>
</dbReference>
<dbReference type="Gene3D" id="2.30.30.30">
    <property type="match status" value="1"/>
</dbReference>
<evidence type="ECO:0000256" key="6">
    <source>
        <dbReference type="NCBIfam" id="TIGR00922"/>
    </source>
</evidence>
<dbReference type="InterPro" id="IPR006645">
    <property type="entry name" value="NGN-like_dom"/>
</dbReference>
<evidence type="ECO:0000256" key="2">
    <source>
        <dbReference type="ARBA" id="ARBA00022814"/>
    </source>
</evidence>
<gene>
    <name evidence="5" type="primary">nusG</name>
    <name evidence="11" type="ORF">BSZ40_09670</name>
</gene>
<keyword evidence="2 5" id="KW-0889">Transcription antitermination</keyword>
<evidence type="ECO:0000256" key="8">
    <source>
        <dbReference type="SAM" id="MobiDB-lite"/>
    </source>
</evidence>
<organism evidence="11 12">
    <name type="scientific">Buchananella hordeovulneris</name>
    <dbReference type="NCBI Taxonomy" id="52770"/>
    <lineage>
        <taxon>Bacteria</taxon>
        <taxon>Bacillati</taxon>
        <taxon>Actinomycetota</taxon>
        <taxon>Actinomycetes</taxon>
        <taxon>Actinomycetales</taxon>
        <taxon>Actinomycetaceae</taxon>
        <taxon>Buchananella</taxon>
    </lineage>
</organism>
<accession>A0A1Q5PTX8</accession>
<dbReference type="PRINTS" id="PR00338">
    <property type="entry name" value="NUSGTNSCPFCT"/>
</dbReference>
<dbReference type="FunCoup" id="A0A1Q5PTX8">
    <property type="interactions" value="134"/>
</dbReference>
<dbReference type="Gene3D" id="3.30.70.940">
    <property type="entry name" value="NusG, N-terminal domain"/>
    <property type="match status" value="1"/>
</dbReference>
<keyword evidence="4 5" id="KW-0804">Transcription</keyword>
<dbReference type="PANTHER" id="PTHR30265:SF2">
    <property type="entry name" value="TRANSCRIPTION TERMINATION_ANTITERMINATION PROTEIN NUSG"/>
    <property type="match status" value="1"/>
</dbReference>
<feature type="domain" description="KOW" evidence="10">
    <location>
        <begin position="207"/>
        <end position="234"/>
    </location>
</feature>
<comment type="similarity">
    <text evidence="5 7">Belongs to the NusG family.</text>
</comment>
<dbReference type="SMART" id="SM00739">
    <property type="entry name" value="KOW"/>
    <property type="match status" value="1"/>
</dbReference>
<dbReference type="SUPFAM" id="SSF82679">
    <property type="entry name" value="N-utilization substance G protein NusG, N-terminal domain"/>
    <property type="match status" value="1"/>
</dbReference>
<dbReference type="InterPro" id="IPR001062">
    <property type="entry name" value="Transcrpt_antiterm_NusG"/>
</dbReference>
<dbReference type="InterPro" id="IPR008991">
    <property type="entry name" value="Translation_prot_SH3-like_sf"/>
</dbReference>
<dbReference type="InterPro" id="IPR014722">
    <property type="entry name" value="Rib_uL2_dom2"/>
</dbReference>
<dbReference type="EMBL" id="MQVS01000011">
    <property type="protein sequence ID" value="OKL51014.1"/>
    <property type="molecule type" value="Genomic_DNA"/>
</dbReference>
<dbReference type="InterPro" id="IPR047050">
    <property type="entry name" value="NGN"/>
</dbReference>
<dbReference type="GO" id="GO:0032784">
    <property type="term" value="P:regulation of DNA-templated transcription elongation"/>
    <property type="evidence" value="ECO:0007669"/>
    <property type="project" value="InterPro"/>
</dbReference>
<dbReference type="GO" id="GO:0006354">
    <property type="term" value="P:DNA-templated transcription elongation"/>
    <property type="evidence" value="ECO:0007669"/>
    <property type="project" value="UniProtKB-UniRule"/>
</dbReference>
<dbReference type="InterPro" id="IPR043425">
    <property type="entry name" value="NusG-like"/>
</dbReference>
<feature type="compositionally biased region" description="Low complexity" evidence="8">
    <location>
        <begin position="34"/>
        <end position="51"/>
    </location>
</feature>
<dbReference type="CDD" id="cd06091">
    <property type="entry name" value="KOW_NusG"/>
    <property type="match status" value="1"/>
</dbReference>
<dbReference type="FunFam" id="3.30.70.940:FF:000002">
    <property type="entry name" value="Transcription termination/antitermination protein NusG"/>
    <property type="match status" value="1"/>
</dbReference>
<dbReference type="InParanoid" id="A0A1Q5PTX8"/>
<dbReference type="PANTHER" id="PTHR30265">
    <property type="entry name" value="RHO-INTERACTING TRANSCRIPTION TERMINATION FACTOR NUSG"/>
    <property type="match status" value="1"/>
</dbReference>
<evidence type="ECO:0000256" key="3">
    <source>
        <dbReference type="ARBA" id="ARBA00023015"/>
    </source>
</evidence>
<dbReference type="NCBIfam" id="TIGR00922">
    <property type="entry name" value="nusG"/>
    <property type="match status" value="1"/>
</dbReference>
<dbReference type="GO" id="GO:0005829">
    <property type="term" value="C:cytosol"/>
    <property type="evidence" value="ECO:0007669"/>
    <property type="project" value="TreeGrafter"/>
</dbReference>
<dbReference type="Pfam" id="PF02357">
    <property type="entry name" value="NusG"/>
    <property type="match status" value="1"/>
</dbReference>
<evidence type="ECO:0000256" key="1">
    <source>
        <dbReference type="ARBA" id="ARBA00022472"/>
    </source>
</evidence>
<evidence type="ECO:0000313" key="12">
    <source>
        <dbReference type="Proteomes" id="UP000185612"/>
    </source>
</evidence>
<evidence type="ECO:0000256" key="5">
    <source>
        <dbReference type="HAMAP-Rule" id="MF_00948"/>
    </source>
</evidence>
<dbReference type="GO" id="GO:0006353">
    <property type="term" value="P:DNA-templated transcription termination"/>
    <property type="evidence" value="ECO:0007669"/>
    <property type="project" value="UniProtKB-UniRule"/>
</dbReference>
<sequence length="263" mass="29393">MTANANPFEPADLTDELTTPDPGQEPTVEDVESPAVGEDAAQAAEEATATEPVEDPVEAFRANLRSLPGDWYVIHSYAGFERKVKANLETRIANFEMEDYIFQVEVPMEEVVELKGDNKKKTVSRIRIPGYVLVRMDLTDEAWRVVRETPAVTGFVGDARNPVPLLEDEVMNMFDPLIKAAVREHQKTLDRVPADEQAAAARDIQIDLEIGEIVKVVDGPFEEQMAEVSEINIEARKLTVLVTIFERQTPVELSFSQVEKVNL</sequence>
<evidence type="ECO:0000256" key="7">
    <source>
        <dbReference type="RuleBase" id="RU000538"/>
    </source>
</evidence>
<dbReference type="SMART" id="SM00738">
    <property type="entry name" value="NGN"/>
    <property type="match status" value="1"/>
</dbReference>
<protein>
    <recommendedName>
        <fullName evidence="5 6">Transcription termination/antitermination protein NusG</fullName>
    </recommendedName>
</protein>
<dbReference type="GO" id="GO:0031564">
    <property type="term" value="P:transcription antitermination"/>
    <property type="evidence" value="ECO:0007669"/>
    <property type="project" value="UniProtKB-UniRule"/>
</dbReference>
<dbReference type="AlphaFoldDB" id="A0A1Q5PTX8"/>
<feature type="domain" description="NusG-like N-terminal" evidence="9">
    <location>
        <begin position="68"/>
        <end position="177"/>
    </location>
</feature>
<dbReference type="FunFam" id="2.30.30.30:FF:000002">
    <property type="entry name" value="Transcription termination/antitermination factor NusG"/>
    <property type="match status" value="1"/>
</dbReference>
<comment type="caution">
    <text evidence="11">The sequence shown here is derived from an EMBL/GenBank/DDBJ whole genome shotgun (WGS) entry which is preliminary data.</text>
</comment>
<keyword evidence="12" id="KW-1185">Reference proteome</keyword>
<dbReference type="Proteomes" id="UP000185612">
    <property type="component" value="Unassembled WGS sequence"/>
</dbReference>
<name>A0A1Q5PTX8_9ACTO</name>
<dbReference type="RefSeq" id="WP_073825779.1">
    <property type="nucleotide sequence ID" value="NZ_MQVS01000011.1"/>
</dbReference>
<dbReference type="InterPro" id="IPR005824">
    <property type="entry name" value="KOW"/>
</dbReference>
<keyword evidence="3 5" id="KW-0805">Transcription regulation</keyword>
<evidence type="ECO:0000259" key="9">
    <source>
        <dbReference type="SMART" id="SM00738"/>
    </source>
</evidence>
<dbReference type="InterPro" id="IPR036735">
    <property type="entry name" value="NGN_dom_sf"/>
</dbReference>
<evidence type="ECO:0000259" key="10">
    <source>
        <dbReference type="SMART" id="SM00739"/>
    </source>
</evidence>
<reference evidence="12" key="1">
    <citation type="submission" date="2016-12" db="EMBL/GenBank/DDBJ databases">
        <authorList>
            <person name="Meng X."/>
        </authorList>
    </citation>
    <scope>NUCLEOTIDE SEQUENCE [LARGE SCALE GENOMIC DNA]</scope>
    <source>
        <strain evidence="12">DSM 20732</strain>
    </source>
</reference>
<dbReference type="SUPFAM" id="SSF50104">
    <property type="entry name" value="Translation proteins SH3-like domain"/>
    <property type="match status" value="1"/>
</dbReference>
<comment type="function">
    <text evidence="5 7">Participates in transcription elongation, termination and antitermination.</text>
</comment>
<dbReference type="OrthoDB" id="9809075at2"/>
<evidence type="ECO:0000313" key="11">
    <source>
        <dbReference type="EMBL" id="OKL51014.1"/>
    </source>
</evidence>